<sequence length="257" mass="29263">MELFNSLGHFAAHPLNIFFTLVLYAFLAHHMFKHSRHAVKVATGATLFLIWCSLPLSSNWMLSTLEYRHRSPEPDSPLWNEVDALVVLGCQHYELRGLPFSDQWHSCSLRRNLQAFYLYQHSKNVEIYLTGGLMAGRHLSEASANQLFFEKLHVPPAKLHPLKTGNNTALEAEAIAFYLKGQTIALVTSASHQTRALRYLQGYDLKVIPVPVDHLSHQESKLGFPDSASLARSERFFYEMLAITKQNLVALYNQLKE</sequence>
<feature type="transmembrane region" description="Helical" evidence="1">
    <location>
        <begin position="39"/>
        <end position="62"/>
    </location>
</feature>
<dbReference type="AlphaFoldDB" id="A0A939ITB6"/>
<dbReference type="Proteomes" id="UP000664654">
    <property type="component" value="Unassembled WGS sequence"/>
</dbReference>
<dbReference type="PANTHER" id="PTHR30336:SF4">
    <property type="entry name" value="ENVELOPE BIOGENESIS FACTOR ELYC"/>
    <property type="match status" value="1"/>
</dbReference>
<dbReference type="GO" id="GO:0043164">
    <property type="term" value="P:Gram-negative-bacterium-type cell wall biogenesis"/>
    <property type="evidence" value="ECO:0007669"/>
    <property type="project" value="TreeGrafter"/>
</dbReference>
<keyword evidence="1" id="KW-1133">Transmembrane helix</keyword>
<name>A0A939ITB6_9ALTE</name>
<evidence type="ECO:0000259" key="2">
    <source>
        <dbReference type="Pfam" id="PF02698"/>
    </source>
</evidence>
<dbReference type="RefSeq" id="WP_206575408.1">
    <property type="nucleotide sequence ID" value="NZ_JAFKCV010000016.1"/>
</dbReference>
<dbReference type="InterPro" id="IPR051599">
    <property type="entry name" value="Cell_Envelope_Assoc"/>
</dbReference>
<reference evidence="3" key="1">
    <citation type="submission" date="2021-03" db="EMBL/GenBank/DDBJ databases">
        <title>novel species isolated from a fishpond in China.</title>
        <authorList>
            <person name="Lu H."/>
            <person name="Cai Z."/>
        </authorList>
    </citation>
    <scope>NUCLEOTIDE SEQUENCE</scope>
    <source>
        <strain evidence="3">JCM 30855</strain>
    </source>
</reference>
<keyword evidence="1" id="KW-0812">Transmembrane</keyword>
<organism evidence="3 4">
    <name type="scientific">Bowmanella dokdonensis</name>
    <dbReference type="NCBI Taxonomy" id="751969"/>
    <lineage>
        <taxon>Bacteria</taxon>
        <taxon>Pseudomonadati</taxon>
        <taxon>Pseudomonadota</taxon>
        <taxon>Gammaproteobacteria</taxon>
        <taxon>Alteromonadales</taxon>
        <taxon>Alteromonadaceae</taxon>
        <taxon>Bowmanella</taxon>
    </lineage>
</organism>
<dbReference type="PANTHER" id="PTHR30336">
    <property type="entry name" value="INNER MEMBRANE PROTEIN, PROBABLE PERMEASE"/>
    <property type="match status" value="1"/>
</dbReference>
<gene>
    <name evidence="3" type="ORF">J0A66_18835</name>
</gene>
<protein>
    <submittedName>
        <fullName evidence="3">YdcF family protein</fullName>
    </submittedName>
</protein>
<evidence type="ECO:0000313" key="4">
    <source>
        <dbReference type="Proteomes" id="UP000664654"/>
    </source>
</evidence>
<dbReference type="GO" id="GO:0000270">
    <property type="term" value="P:peptidoglycan metabolic process"/>
    <property type="evidence" value="ECO:0007669"/>
    <property type="project" value="TreeGrafter"/>
</dbReference>
<keyword evidence="4" id="KW-1185">Reference proteome</keyword>
<proteinExistence type="predicted"/>
<comment type="caution">
    <text evidence="3">The sequence shown here is derived from an EMBL/GenBank/DDBJ whole genome shotgun (WGS) entry which is preliminary data.</text>
</comment>
<feature type="transmembrane region" description="Helical" evidence="1">
    <location>
        <begin position="6"/>
        <end position="27"/>
    </location>
</feature>
<dbReference type="CDD" id="cd06259">
    <property type="entry name" value="YdcF-like"/>
    <property type="match status" value="1"/>
</dbReference>
<feature type="domain" description="DUF218" evidence="2">
    <location>
        <begin position="83"/>
        <end position="241"/>
    </location>
</feature>
<accession>A0A939ITB6</accession>
<evidence type="ECO:0000256" key="1">
    <source>
        <dbReference type="SAM" id="Phobius"/>
    </source>
</evidence>
<dbReference type="GO" id="GO:0005886">
    <property type="term" value="C:plasma membrane"/>
    <property type="evidence" value="ECO:0007669"/>
    <property type="project" value="TreeGrafter"/>
</dbReference>
<dbReference type="InterPro" id="IPR003848">
    <property type="entry name" value="DUF218"/>
</dbReference>
<dbReference type="Pfam" id="PF02698">
    <property type="entry name" value="DUF218"/>
    <property type="match status" value="1"/>
</dbReference>
<keyword evidence="1" id="KW-0472">Membrane</keyword>
<dbReference type="EMBL" id="JAFKCV010000016">
    <property type="protein sequence ID" value="MBN7827296.1"/>
    <property type="molecule type" value="Genomic_DNA"/>
</dbReference>
<evidence type="ECO:0000313" key="3">
    <source>
        <dbReference type="EMBL" id="MBN7827296.1"/>
    </source>
</evidence>